<dbReference type="VEuPathDB" id="TriTrypDB:BSAL_68115"/>
<evidence type="ECO:0000313" key="3">
    <source>
        <dbReference type="Proteomes" id="UP000051952"/>
    </source>
</evidence>
<dbReference type="PROSITE" id="PS51281">
    <property type="entry name" value="TAP_C"/>
    <property type="match status" value="1"/>
</dbReference>
<dbReference type="GO" id="GO:0005634">
    <property type="term" value="C:nucleus"/>
    <property type="evidence" value="ECO:0007669"/>
    <property type="project" value="InterPro"/>
</dbReference>
<evidence type="ECO:0000259" key="1">
    <source>
        <dbReference type="PROSITE" id="PS51281"/>
    </source>
</evidence>
<accession>A0A0S4IUJ5</accession>
<name>A0A0S4IUJ5_BODSA</name>
<dbReference type="InterPro" id="IPR005637">
    <property type="entry name" value="TAP_C_dom"/>
</dbReference>
<dbReference type="InterPro" id="IPR035969">
    <property type="entry name" value="Rab-GAP_TBC_sf"/>
</dbReference>
<dbReference type="AlphaFoldDB" id="A0A0S4IUJ5"/>
<dbReference type="OMA" id="YHEFHAY"/>
<dbReference type="GO" id="GO:0051028">
    <property type="term" value="P:mRNA transport"/>
    <property type="evidence" value="ECO:0007669"/>
    <property type="project" value="InterPro"/>
</dbReference>
<keyword evidence="3" id="KW-1185">Reference proteome</keyword>
<proteinExistence type="predicted"/>
<dbReference type="OrthoDB" id="294251at2759"/>
<sequence length="570" mass="63188">MEFASRSLEDFVTITGLKPEFAKACFEKQQSNYAAALASFVQSLASIPKEYFLDATRTTGDNGKNINMQLKAIYQHARQVKSTQQCDDAAAWKTYSAPLPTATAAPAQPQPAAASAAAVTSSTAASPPLSQAPQQVVFGNTTNSTATPTFGFGNTTSSSTKPSAPTTFGFGTSSSATTSAPTTFGFGNTAPTSTAASASFGFGNNKPAAPAVTSGIAEAAAEQVKPVPVYAEPTHFTGPFFSMPNFWEQEVVERAPLLNLDYGFLERNRDTLKQRLEQWLKGAEFYIDSPVQYVAMPDKDEYYARVIIKDAERTFFGAEHREKFYMFIYAMYFEFGSYGQAMSYLAGLCLLVLTEQQTAAILRRVAKAYIPGHWAGEAVGFATSAWVVEKIMRDEFPDVAEHFHKLNFWPDTYLQKILSGLCIHVLRFEDLFVFLDAFMKGGFVYLLKFCLSMIEHFRTHLLKVTTAERMNELYEIMRLDSRAVDRADVTKILQRAPNFPLKVGGSDLDILRSEVYQDKVAPRIARAPKTEAFEPCELCEKKRPKWWSEEIGAVCDDCKAKNPNETYTAY</sequence>
<dbReference type="Gene3D" id="1.10.8.10">
    <property type="entry name" value="DNA helicase RuvA subunit, C-terminal domain"/>
    <property type="match status" value="1"/>
</dbReference>
<reference evidence="3" key="1">
    <citation type="submission" date="2015-09" db="EMBL/GenBank/DDBJ databases">
        <authorList>
            <consortium name="Pathogen Informatics"/>
        </authorList>
    </citation>
    <scope>NUCLEOTIDE SEQUENCE [LARGE SCALE GENOMIC DNA]</scope>
    <source>
        <strain evidence="3">Lake Konstanz</strain>
    </source>
</reference>
<dbReference type="Pfam" id="PF03943">
    <property type="entry name" value="TAP_C"/>
    <property type="match status" value="1"/>
</dbReference>
<evidence type="ECO:0000313" key="2">
    <source>
        <dbReference type="EMBL" id="CUF96754.1"/>
    </source>
</evidence>
<dbReference type="SUPFAM" id="SSF47923">
    <property type="entry name" value="Ypt/Rab-GAP domain of gyp1p"/>
    <property type="match status" value="2"/>
</dbReference>
<gene>
    <name evidence="2" type="ORF">BSAL_68115</name>
</gene>
<organism evidence="2 3">
    <name type="scientific">Bodo saltans</name>
    <name type="common">Flagellated protozoan</name>
    <dbReference type="NCBI Taxonomy" id="75058"/>
    <lineage>
        <taxon>Eukaryota</taxon>
        <taxon>Discoba</taxon>
        <taxon>Euglenozoa</taxon>
        <taxon>Kinetoplastea</taxon>
        <taxon>Metakinetoplastina</taxon>
        <taxon>Eubodonida</taxon>
        <taxon>Bodonidae</taxon>
        <taxon>Bodo</taxon>
    </lineage>
</organism>
<dbReference type="EMBL" id="CYKH01000465">
    <property type="protein sequence ID" value="CUF96754.1"/>
    <property type="molecule type" value="Genomic_DNA"/>
</dbReference>
<feature type="domain" description="TAP-C" evidence="1">
    <location>
        <begin position="2"/>
        <end position="55"/>
    </location>
</feature>
<dbReference type="Gene3D" id="1.10.472.80">
    <property type="entry name" value="Ypt/Rab-GAP domain of gyp1p, domain 3"/>
    <property type="match status" value="1"/>
</dbReference>
<dbReference type="Pfam" id="PF00566">
    <property type="entry name" value="RabGAP-TBC"/>
    <property type="match status" value="1"/>
</dbReference>
<dbReference type="Proteomes" id="UP000051952">
    <property type="component" value="Unassembled WGS sequence"/>
</dbReference>
<protein>
    <recommendedName>
        <fullName evidence="1">TAP-C domain-containing protein</fullName>
    </recommendedName>
</protein>
<dbReference type="InterPro" id="IPR000195">
    <property type="entry name" value="Rab-GAP-TBC_dom"/>
</dbReference>